<dbReference type="KEGG" id="tcl:Tchl_3027"/>
<dbReference type="EMBL" id="CP018839">
    <property type="protein sequence ID" value="APR05842.1"/>
    <property type="molecule type" value="Genomic_DNA"/>
</dbReference>
<evidence type="ECO:0000313" key="1">
    <source>
        <dbReference type="EMBL" id="APR04659.1"/>
    </source>
</evidence>
<reference evidence="1 3" key="1">
    <citation type="submission" date="2016-12" db="EMBL/GenBank/DDBJ databases">
        <title>Complete genome sequence of Thauera chlorobenzoica, a Betaproteobacterium degrading haloaromatics anaerobically to CO2 and halides.</title>
        <authorList>
            <person name="Goris T."/>
            <person name="Mergelsberg M."/>
            <person name="Boll M."/>
        </authorList>
    </citation>
    <scope>NUCLEOTIDE SEQUENCE [LARGE SCALE GENOMIC DNA]</scope>
    <source>
        <strain evidence="1 3">3CB1</strain>
    </source>
</reference>
<dbReference type="EMBL" id="CP018839">
    <property type="protein sequence ID" value="APR04659.1"/>
    <property type="molecule type" value="Genomic_DNA"/>
</dbReference>
<sequence>MASTVRSKWRRRGHEEWRAVFDRFAASGLSIRQFCDSEGLSKSSFERWRGLLAGEASSVADRGDACARAGFVDAGLVDVGGGAGRLELKLDLGGGVVLHLVRG</sequence>
<dbReference type="STRING" id="96773.Tchl_1805"/>
<proteinExistence type="predicted"/>
<dbReference type="KEGG" id="tcl:Tchl_1805"/>
<keyword evidence="3" id="KW-1185">Reference proteome</keyword>
<protein>
    <recommendedName>
        <fullName evidence="4">IS66 family insertion sequence element accessory protein TnpB</fullName>
    </recommendedName>
</protein>
<accession>A0A1L6FCL5</accession>
<name>A0A1L6FCL5_9RHOO</name>
<evidence type="ECO:0000313" key="2">
    <source>
        <dbReference type="EMBL" id="APR05842.1"/>
    </source>
</evidence>
<organism evidence="1 3">
    <name type="scientific">Thauera chlorobenzoica</name>
    <dbReference type="NCBI Taxonomy" id="96773"/>
    <lineage>
        <taxon>Bacteria</taxon>
        <taxon>Pseudomonadati</taxon>
        <taxon>Pseudomonadota</taxon>
        <taxon>Betaproteobacteria</taxon>
        <taxon>Rhodocyclales</taxon>
        <taxon>Zoogloeaceae</taxon>
        <taxon>Thauera</taxon>
    </lineage>
</organism>
<evidence type="ECO:0008006" key="4">
    <source>
        <dbReference type="Google" id="ProtNLM"/>
    </source>
</evidence>
<dbReference type="AlphaFoldDB" id="A0A1L6FCL5"/>
<dbReference type="RefSeq" id="WP_075146703.1">
    <property type="nucleotide sequence ID" value="NZ_CP018839.1"/>
</dbReference>
<evidence type="ECO:0000313" key="3">
    <source>
        <dbReference type="Proteomes" id="UP000185739"/>
    </source>
</evidence>
<dbReference type="NCBIfam" id="NF047593">
    <property type="entry name" value="IS66_ISAeme5_TnpA"/>
    <property type="match status" value="1"/>
</dbReference>
<dbReference type="OrthoDB" id="5769209at2"/>
<dbReference type="Proteomes" id="UP000185739">
    <property type="component" value="Chromosome"/>
</dbReference>
<gene>
    <name evidence="1" type="ORF">Tchl_1805</name>
    <name evidence="2" type="ORF">Tchl_3027</name>
</gene>